<dbReference type="EMBL" id="PYKH01000112">
    <property type="protein sequence ID" value="TGD03019.1"/>
    <property type="molecule type" value="Genomic_DNA"/>
</dbReference>
<keyword evidence="1" id="KW-1133">Transmembrane helix</keyword>
<dbReference type="Proteomes" id="UP000298226">
    <property type="component" value="Unassembled WGS sequence"/>
</dbReference>
<sequence length="74" mass="8386">SIHILLSAMAGASMLYSFFFFFDYVMYVSFFLELGGSVNMQIHERLKLMPYETLVGLAITFISTLMFGFFGFAG</sequence>
<comment type="caution">
    <text evidence="2">The sequence shown here is derived from an EMBL/GenBank/DDBJ whole genome shotgun (WGS) entry which is preliminary data.</text>
</comment>
<dbReference type="AlphaFoldDB" id="A0A659RL91"/>
<gene>
    <name evidence="2" type="ORF">C9F06_20840</name>
</gene>
<evidence type="ECO:0000313" key="2">
    <source>
        <dbReference type="EMBL" id="TGD03019.1"/>
    </source>
</evidence>
<accession>A0A659RL91</accession>
<feature type="transmembrane region" description="Helical" evidence="1">
    <location>
        <begin position="53"/>
        <end position="73"/>
    </location>
</feature>
<feature type="transmembrane region" description="Helical" evidence="1">
    <location>
        <begin position="14"/>
        <end position="32"/>
    </location>
</feature>
<evidence type="ECO:0000313" key="3">
    <source>
        <dbReference type="Proteomes" id="UP000298226"/>
    </source>
</evidence>
<keyword evidence="1" id="KW-0812">Transmembrane</keyword>
<evidence type="ECO:0000256" key="1">
    <source>
        <dbReference type="SAM" id="Phobius"/>
    </source>
</evidence>
<keyword evidence="1" id="KW-0472">Membrane</keyword>
<proteinExistence type="predicted"/>
<feature type="non-terminal residue" evidence="2">
    <location>
        <position position="1"/>
    </location>
</feature>
<reference evidence="2 3" key="1">
    <citation type="submission" date="2018-03" db="EMBL/GenBank/DDBJ databases">
        <title>Non-Typhoidal Salmonella genome sequencing and assembly.</title>
        <authorList>
            <person name="Matchawe C."/>
        </authorList>
    </citation>
    <scope>NUCLEOTIDE SEQUENCE [LARGE SCALE GENOMIC DNA]</scope>
    <source>
        <strain evidence="2 3">31eva</strain>
    </source>
</reference>
<organism evidence="2 3">
    <name type="scientific">Salmonella enterica subsp. enterica serovar Wilhelmsburg</name>
    <dbReference type="NCBI Taxonomy" id="1960126"/>
    <lineage>
        <taxon>Bacteria</taxon>
        <taxon>Pseudomonadati</taxon>
        <taxon>Pseudomonadota</taxon>
        <taxon>Gammaproteobacteria</taxon>
        <taxon>Enterobacterales</taxon>
        <taxon>Enterobacteriaceae</taxon>
        <taxon>Salmonella</taxon>
    </lineage>
</organism>
<protein>
    <submittedName>
        <fullName evidence="2">Gluconate:proton symporter</fullName>
    </submittedName>
</protein>
<name>A0A659RL91_SALET</name>